<keyword evidence="6 13" id="KW-0418">Kinase</keyword>
<dbReference type="GO" id="GO:0005524">
    <property type="term" value="F:ATP binding"/>
    <property type="evidence" value="ECO:0007669"/>
    <property type="project" value="UniProtKB-UniRule"/>
</dbReference>
<evidence type="ECO:0000256" key="1">
    <source>
        <dbReference type="ARBA" id="ARBA00012513"/>
    </source>
</evidence>
<dbReference type="FunFam" id="3.30.200.20:FF:000042">
    <property type="entry name" value="Aurora kinase A"/>
    <property type="match status" value="1"/>
</dbReference>
<dbReference type="EMBL" id="JPKY01000060">
    <property type="protein sequence ID" value="KFH43857.1"/>
    <property type="molecule type" value="Genomic_DNA"/>
</dbReference>
<dbReference type="HOGENOM" id="CLU_003954_1_1_1"/>
<feature type="compositionally biased region" description="Basic and acidic residues" evidence="11">
    <location>
        <begin position="159"/>
        <end position="168"/>
    </location>
</feature>
<feature type="compositionally biased region" description="Basic and acidic residues" evidence="11">
    <location>
        <begin position="1101"/>
        <end position="1118"/>
    </location>
</feature>
<feature type="compositionally biased region" description="Low complexity" evidence="11">
    <location>
        <begin position="13"/>
        <end position="26"/>
    </location>
</feature>
<feature type="compositionally biased region" description="Polar residues" evidence="11">
    <location>
        <begin position="112"/>
        <end position="129"/>
    </location>
</feature>
<dbReference type="InterPro" id="IPR011009">
    <property type="entry name" value="Kinase-like_dom_sf"/>
</dbReference>
<dbReference type="GO" id="GO:0045033">
    <property type="term" value="P:peroxisome inheritance"/>
    <property type="evidence" value="ECO:0007669"/>
    <property type="project" value="UniProtKB-ARBA"/>
</dbReference>
<comment type="catalytic activity">
    <reaction evidence="9">
        <text>L-seryl-[protein] + ATP = O-phospho-L-seryl-[protein] + ADP + H(+)</text>
        <dbReference type="Rhea" id="RHEA:17989"/>
        <dbReference type="Rhea" id="RHEA-COMP:9863"/>
        <dbReference type="Rhea" id="RHEA-COMP:11604"/>
        <dbReference type="ChEBI" id="CHEBI:15378"/>
        <dbReference type="ChEBI" id="CHEBI:29999"/>
        <dbReference type="ChEBI" id="CHEBI:30616"/>
        <dbReference type="ChEBI" id="CHEBI:83421"/>
        <dbReference type="ChEBI" id="CHEBI:456216"/>
        <dbReference type="EC" id="2.7.11.1"/>
    </reaction>
</comment>
<dbReference type="SUPFAM" id="SSF56112">
    <property type="entry name" value="Protein kinase-like (PK-like)"/>
    <property type="match status" value="1"/>
</dbReference>
<dbReference type="PANTHER" id="PTHR24346:SF110">
    <property type="entry name" value="NON-SPECIFIC SERINE_THREONINE PROTEIN KINASE"/>
    <property type="match status" value="1"/>
</dbReference>
<dbReference type="OrthoDB" id="193931at2759"/>
<feature type="domain" description="Protein kinase" evidence="12">
    <location>
        <begin position="270"/>
        <end position="564"/>
    </location>
</feature>
<dbReference type="AlphaFoldDB" id="A0A086T3C5"/>
<feature type="compositionally biased region" description="Polar residues" evidence="11">
    <location>
        <begin position="74"/>
        <end position="86"/>
    </location>
</feature>
<keyword evidence="5 10" id="KW-0547">Nucleotide-binding</keyword>
<dbReference type="InterPro" id="IPR000719">
    <property type="entry name" value="Prot_kinase_dom"/>
</dbReference>
<evidence type="ECO:0000256" key="10">
    <source>
        <dbReference type="PROSITE-ProRule" id="PRU10141"/>
    </source>
</evidence>
<feature type="compositionally biased region" description="Polar residues" evidence="11">
    <location>
        <begin position="1010"/>
        <end position="1023"/>
    </location>
</feature>
<dbReference type="GO" id="GO:0035556">
    <property type="term" value="P:intracellular signal transduction"/>
    <property type="evidence" value="ECO:0007669"/>
    <property type="project" value="TreeGrafter"/>
</dbReference>
<dbReference type="PROSITE" id="PS00108">
    <property type="entry name" value="PROTEIN_KINASE_ST"/>
    <property type="match status" value="1"/>
</dbReference>
<evidence type="ECO:0000256" key="11">
    <source>
        <dbReference type="SAM" id="MobiDB-lite"/>
    </source>
</evidence>
<feature type="region of interest" description="Disordered" evidence="11">
    <location>
        <begin position="785"/>
        <end position="1118"/>
    </location>
</feature>
<keyword evidence="7 10" id="KW-0067">ATP-binding</keyword>
<feature type="compositionally biased region" description="Low complexity" evidence="11">
    <location>
        <begin position="41"/>
        <end position="67"/>
    </location>
</feature>
<feature type="binding site" evidence="10">
    <location>
        <position position="299"/>
    </location>
    <ligand>
        <name>ATP</name>
        <dbReference type="ChEBI" id="CHEBI:30616"/>
    </ligand>
</feature>
<evidence type="ECO:0000256" key="2">
    <source>
        <dbReference type="ARBA" id="ARBA00022527"/>
    </source>
</evidence>
<dbReference type="EC" id="2.7.11.1" evidence="1"/>
<dbReference type="InterPro" id="IPR008271">
    <property type="entry name" value="Ser/Thr_kinase_AS"/>
</dbReference>
<accession>A0A086T3C5</accession>
<feature type="compositionally biased region" description="Polar residues" evidence="11">
    <location>
        <begin position="1"/>
        <end position="12"/>
    </location>
</feature>
<feature type="region of interest" description="Disordered" evidence="11">
    <location>
        <begin position="220"/>
        <end position="260"/>
    </location>
</feature>
<evidence type="ECO:0000256" key="6">
    <source>
        <dbReference type="ARBA" id="ARBA00022777"/>
    </source>
</evidence>
<feature type="compositionally biased region" description="Basic and acidic residues" evidence="11">
    <location>
        <begin position="1079"/>
        <end position="1092"/>
    </location>
</feature>
<comment type="caution">
    <text evidence="13">The sequence shown here is derived from an EMBL/GenBank/DDBJ whole genome shotgun (WGS) entry which is preliminary data.</text>
</comment>
<feature type="compositionally biased region" description="Polar residues" evidence="11">
    <location>
        <begin position="27"/>
        <end position="40"/>
    </location>
</feature>
<feature type="region of interest" description="Disordered" evidence="11">
    <location>
        <begin position="590"/>
        <end position="757"/>
    </location>
</feature>
<dbReference type="FunFam" id="1.10.510.10:FF:000397">
    <property type="entry name" value="Serine/threonine-protein kinase KIN4"/>
    <property type="match status" value="1"/>
</dbReference>
<evidence type="ECO:0000259" key="12">
    <source>
        <dbReference type="PROSITE" id="PS50011"/>
    </source>
</evidence>
<dbReference type="GO" id="GO:0005737">
    <property type="term" value="C:cytoplasm"/>
    <property type="evidence" value="ECO:0007669"/>
    <property type="project" value="TreeGrafter"/>
</dbReference>
<dbReference type="PROSITE" id="PS00107">
    <property type="entry name" value="PROTEIN_KINASE_ATP"/>
    <property type="match status" value="1"/>
</dbReference>
<feature type="compositionally biased region" description="Basic and acidic residues" evidence="11">
    <location>
        <begin position="244"/>
        <end position="258"/>
    </location>
</feature>
<evidence type="ECO:0000256" key="3">
    <source>
        <dbReference type="ARBA" id="ARBA00022553"/>
    </source>
</evidence>
<keyword evidence="3" id="KW-0597">Phosphoprotein</keyword>
<dbReference type="Gene3D" id="1.10.510.10">
    <property type="entry name" value="Transferase(Phosphotransferase) domain 1"/>
    <property type="match status" value="1"/>
</dbReference>
<feature type="compositionally biased region" description="Low complexity" evidence="11">
    <location>
        <begin position="748"/>
        <end position="757"/>
    </location>
</feature>
<reference evidence="14" key="1">
    <citation type="journal article" date="2014" name="Genome Announc.">
        <title>Genome sequence and annotation of Acremonium chrysogenum, producer of the beta-lactam antibiotic cephalosporin C.</title>
        <authorList>
            <person name="Terfehr D."/>
            <person name="Dahlmann T.A."/>
            <person name="Specht T."/>
            <person name="Zadra I."/>
            <person name="Kuernsteiner H."/>
            <person name="Kueck U."/>
        </authorList>
    </citation>
    <scope>NUCLEOTIDE SEQUENCE [LARGE SCALE GENOMIC DNA]</scope>
    <source>
        <strain evidence="14">ATCC 11550 / CBS 779.69 / DSM 880 / IAM 14645 / JCM 23072 / IMI 49137</strain>
    </source>
</reference>
<protein>
    <recommendedName>
        <fullName evidence="1">non-specific serine/threonine protein kinase</fullName>
        <ecNumber evidence="1">2.7.11.1</ecNumber>
    </recommendedName>
</protein>
<feature type="compositionally biased region" description="Low complexity" evidence="11">
    <location>
        <begin position="699"/>
        <end position="712"/>
    </location>
</feature>
<dbReference type="InterPro" id="IPR017441">
    <property type="entry name" value="Protein_kinase_ATP_BS"/>
</dbReference>
<evidence type="ECO:0000256" key="7">
    <source>
        <dbReference type="ARBA" id="ARBA00022840"/>
    </source>
</evidence>
<dbReference type="GO" id="GO:0004674">
    <property type="term" value="F:protein serine/threonine kinase activity"/>
    <property type="evidence" value="ECO:0007669"/>
    <property type="project" value="UniProtKB-KW"/>
</dbReference>
<feature type="compositionally biased region" description="Polar residues" evidence="11">
    <location>
        <begin position="936"/>
        <end position="947"/>
    </location>
</feature>
<dbReference type="PROSITE" id="PS50011">
    <property type="entry name" value="PROTEIN_KINASE_DOM"/>
    <property type="match status" value="1"/>
</dbReference>
<evidence type="ECO:0000256" key="4">
    <source>
        <dbReference type="ARBA" id="ARBA00022679"/>
    </source>
</evidence>
<dbReference type="STRING" id="857340.A0A086T3C5"/>
<feature type="region of interest" description="Disordered" evidence="11">
    <location>
        <begin position="1"/>
        <end position="208"/>
    </location>
</feature>
<evidence type="ECO:0000313" key="14">
    <source>
        <dbReference type="Proteomes" id="UP000029964"/>
    </source>
</evidence>
<proteinExistence type="predicted"/>
<feature type="compositionally biased region" description="Polar residues" evidence="11">
    <location>
        <begin position="194"/>
        <end position="203"/>
    </location>
</feature>
<sequence length="1118" mass="121812">MSSAALQTTTHYPTSLASPPLSSSTANRQYASSHSSPTAEANNAHQSPPAANSPSSRRPPSRKTSSNGYDPTRDPNQPTVASRSGMSSQQPSHNSPQPDRNAANMPPVAPPRTSSNQQAVSSRRNNYSSERVAHASRHTQPEGSRSGARADANGGATENGHRNKRDATSHFAQDVTGRASDNRDNRGASVNMPIRTQQTSSSKPTREANENIVRAVAKPEDPYSHASQPDDDAAPPPIGMSPANEERRATRSRHDYGNRAHRGTAKFGDFILGNTIGEGEFGKVKLGWKQDSSVQVAIKLIKRDTVGSNPSRLAKIRREVTILRELQHPNIVQLIDMVETDRYIGIILEYASGGELFDYILNHRYLKDQAARRLFAQLVSGVGYLHKKGIVHRDLKLENLLLDRNRNIIITDFGFANTFDPNEELVDEEEANLTDRDFVRRAGLDKVKPNGMRKGDLMQTSCGSPCYAAPELVVSDCLYTGRKVDVWSCGVILYAMLAGYLPFDDDPANPEGDNINLLYKYIVSTPLTFPEYVTPHARDLLRRILVPNPRKRADLFEVARHSWLSDYAHVVEFITSSTTLPADVQKTITSPEEFTETPMVRSSSVREAHKHKAHSPTSVGGLSKAHGKIDGEAEPAQRTPKDAKRRTVQVEYVAPTTTTQRGPDGEAYQSTNRSGSRGKGDAQQAASKDKPLPRDPPVSRDAAARPSSSRRPQSSHRNAAPPRGPREQRPITENFYMPTSTSNRPPTGGSMSSAASMGLQSMGHYGRLAPPAIADTNAEGRIAQPSDESEMQGRPSVSVPSKFANVSGMNEGQAPRPGRGHKRSSTLGEIGSKLLGRNGSIFGRSKKHPEQQADKPRKYPPVSMPQAMVSGEESGPRQSMESRASRRSFSLGLGKKRSGSMTGSQGSGEKADRRRFSLLPASFSLKSVGLGKEPGTPTSDFGSQGNLPMQDPPRGFTAPGDARGSSPIFDPVYNNGAQGPTSHPARHQRYASAQLDNRRPNAIPHHLQSGGAQYSNAGGSDSSLDMRRPPTEPQMTSGSRQRPSRHPYGYSESDGHLAQPRRNDSPRNNSHVLQKGARKFTDAYEQDERGGHEGSSGAAKRVMDFFRRRGKARGGEDR</sequence>
<comment type="catalytic activity">
    <reaction evidence="8">
        <text>L-threonyl-[protein] + ATP = O-phospho-L-threonyl-[protein] + ADP + H(+)</text>
        <dbReference type="Rhea" id="RHEA:46608"/>
        <dbReference type="Rhea" id="RHEA-COMP:11060"/>
        <dbReference type="Rhea" id="RHEA-COMP:11605"/>
        <dbReference type="ChEBI" id="CHEBI:15378"/>
        <dbReference type="ChEBI" id="CHEBI:30013"/>
        <dbReference type="ChEBI" id="CHEBI:30616"/>
        <dbReference type="ChEBI" id="CHEBI:61977"/>
        <dbReference type="ChEBI" id="CHEBI:456216"/>
        <dbReference type="EC" id="2.7.11.1"/>
    </reaction>
</comment>
<keyword evidence="4" id="KW-0808">Transferase</keyword>
<evidence type="ECO:0000256" key="5">
    <source>
        <dbReference type="ARBA" id="ARBA00022741"/>
    </source>
</evidence>
<dbReference type="SMART" id="SM00220">
    <property type="entry name" value="S_TKc"/>
    <property type="match status" value="1"/>
</dbReference>
<dbReference type="GO" id="GO:0000011">
    <property type="term" value="P:vacuole inheritance"/>
    <property type="evidence" value="ECO:0007669"/>
    <property type="project" value="UniProtKB-ARBA"/>
</dbReference>
<evidence type="ECO:0000256" key="9">
    <source>
        <dbReference type="ARBA" id="ARBA00048679"/>
    </source>
</evidence>
<keyword evidence="14" id="KW-1185">Reference proteome</keyword>
<organism evidence="13 14">
    <name type="scientific">Hapsidospora chrysogenum (strain ATCC 11550 / CBS 779.69 / DSM 880 / IAM 14645 / JCM 23072 / IMI 49137)</name>
    <name type="common">Acremonium chrysogenum</name>
    <dbReference type="NCBI Taxonomy" id="857340"/>
    <lineage>
        <taxon>Eukaryota</taxon>
        <taxon>Fungi</taxon>
        <taxon>Dikarya</taxon>
        <taxon>Ascomycota</taxon>
        <taxon>Pezizomycotina</taxon>
        <taxon>Sordariomycetes</taxon>
        <taxon>Hypocreomycetidae</taxon>
        <taxon>Hypocreales</taxon>
        <taxon>Bionectriaceae</taxon>
        <taxon>Hapsidospora</taxon>
    </lineage>
</organism>
<evidence type="ECO:0000256" key="8">
    <source>
        <dbReference type="ARBA" id="ARBA00047899"/>
    </source>
</evidence>
<dbReference type="PANTHER" id="PTHR24346">
    <property type="entry name" value="MAP/MICROTUBULE AFFINITY-REGULATING KINASE"/>
    <property type="match status" value="1"/>
</dbReference>
<feature type="compositionally biased region" description="Low complexity" evidence="11">
    <location>
        <begin position="87"/>
        <end position="98"/>
    </location>
</feature>
<name>A0A086T3C5_HAPC1</name>
<dbReference type="Proteomes" id="UP000029964">
    <property type="component" value="Unassembled WGS sequence"/>
</dbReference>
<dbReference type="Pfam" id="PF00069">
    <property type="entry name" value="Pkinase"/>
    <property type="match status" value="1"/>
</dbReference>
<gene>
    <name evidence="13" type="ORF">ACRE_053630</name>
</gene>
<evidence type="ECO:0000313" key="13">
    <source>
        <dbReference type="EMBL" id="KFH43857.1"/>
    </source>
</evidence>
<feature type="compositionally biased region" description="Basic and acidic residues" evidence="11">
    <location>
        <begin position="848"/>
        <end position="857"/>
    </location>
</feature>
<keyword evidence="2" id="KW-0723">Serine/threonine-protein kinase</keyword>